<dbReference type="Pfam" id="PF19236">
    <property type="entry name" value="ADAMTS_CR_3"/>
    <property type="match status" value="1"/>
</dbReference>
<accession>A0A9N9ZY63</accession>
<dbReference type="GO" id="GO:0031012">
    <property type="term" value="C:extracellular matrix"/>
    <property type="evidence" value="ECO:0007669"/>
    <property type="project" value="TreeGrafter"/>
</dbReference>
<dbReference type="GO" id="GO:0030198">
    <property type="term" value="P:extracellular matrix organization"/>
    <property type="evidence" value="ECO:0007669"/>
    <property type="project" value="TreeGrafter"/>
</dbReference>
<dbReference type="GO" id="GO:0006508">
    <property type="term" value="P:proteolysis"/>
    <property type="evidence" value="ECO:0007669"/>
    <property type="project" value="TreeGrafter"/>
</dbReference>
<sequence>MYVAGFLLQCKSYYSSKTDSSLEGLWWIEVFGPDGLNGHLVLEFVGEELCSKPGAAFLDINTPGEHSFKAPSSFLSHKIAAWSNAKNTNLLDSSVFCPLPDDKSHVKKETSSNCVGPYRRMRLCNNHNCASGTKSFVQEQCEEFNGKPMMGGRVYNWEAFLNAPNQCALNCRAIGFGFYATLKPSVKDGTPCKGPEKDSGRWMCVSGICTDNLNKLSMHPKFELGALQRM</sequence>
<dbReference type="AlphaFoldDB" id="A0A9N9ZY63"/>
<dbReference type="GO" id="GO:0004222">
    <property type="term" value="F:metalloendopeptidase activity"/>
    <property type="evidence" value="ECO:0007669"/>
    <property type="project" value="TreeGrafter"/>
</dbReference>
<name>A0A9N9ZY63_BEMTA</name>
<reference evidence="2" key="1">
    <citation type="submission" date="2021-12" db="EMBL/GenBank/DDBJ databases">
        <authorList>
            <person name="King R."/>
        </authorList>
    </citation>
    <scope>NUCLEOTIDE SEQUENCE</scope>
</reference>
<feature type="domain" description="ADAMTS/ADAMTS-like cysteine-rich" evidence="1">
    <location>
        <begin position="135"/>
        <end position="210"/>
    </location>
</feature>
<dbReference type="InterPro" id="IPR045371">
    <property type="entry name" value="ADAMTS_CR_3"/>
</dbReference>
<evidence type="ECO:0000313" key="2">
    <source>
        <dbReference type="EMBL" id="CAH0382035.1"/>
    </source>
</evidence>
<dbReference type="InterPro" id="IPR050439">
    <property type="entry name" value="ADAMTS_ADAMTS-like"/>
</dbReference>
<keyword evidence="3" id="KW-1185">Reference proteome</keyword>
<gene>
    <name evidence="2" type="ORF">BEMITA_LOCUS1626</name>
</gene>
<proteinExistence type="predicted"/>
<evidence type="ECO:0000259" key="1">
    <source>
        <dbReference type="Pfam" id="PF19236"/>
    </source>
</evidence>
<evidence type="ECO:0000313" key="3">
    <source>
        <dbReference type="Proteomes" id="UP001152759"/>
    </source>
</evidence>
<dbReference type="Proteomes" id="UP001152759">
    <property type="component" value="Chromosome 1"/>
</dbReference>
<organism evidence="2 3">
    <name type="scientific">Bemisia tabaci</name>
    <name type="common">Sweetpotato whitefly</name>
    <name type="synonym">Aleurodes tabaci</name>
    <dbReference type="NCBI Taxonomy" id="7038"/>
    <lineage>
        <taxon>Eukaryota</taxon>
        <taxon>Metazoa</taxon>
        <taxon>Ecdysozoa</taxon>
        <taxon>Arthropoda</taxon>
        <taxon>Hexapoda</taxon>
        <taxon>Insecta</taxon>
        <taxon>Pterygota</taxon>
        <taxon>Neoptera</taxon>
        <taxon>Paraneoptera</taxon>
        <taxon>Hemiptera</taxon>
        <taxon>Sternorrhyncha</taxon>
        <taxon>Aleyrodoidea</taxon>
        <taxon>Aleyrodidae</taxon>
        <taxon>Aleyrodinae</taxon>
        <taxon>Bemisia</taxon>
    </lineage>
</organism>
<dbReference type="PANTHER" id="PTHR13723:SF316">
    <property type="entry name" value="LONELY HEART, ISOFORM A"/>
    <property type="match status" value="1"/>
</dbReference>
<protein>
    <recommendedName>
        <fullName evidence="1">ADAMTS/ADAMTS-like cysteine-rich domain-containing protein</fullName>
    </recommendedName>
</protein>
<dbReference type="EMBL" id="OU963862">
    <property type="protein sequence ID" value="CAH0382035.1"/>
    <property type="molecule type" value="Genomic_DNA"/>
</dbReference>
<dbReference type="PANTHER" id="PTHR13723">
    <property type="entry name" value="ADAMTS A DISINTEGRIN AND METALLOPROTEASE WITH THROMBOSPONDIN MOTIFS PROTEASE"/>
    <property type="match status" value="1"/>
</dbReference>